<dbReference type="PANTHER" id="PTHR24068">
    <property type="entry name" value="UBIQUITIN-CONJUGATING ENZYME E2"/>
    <property type="match status" value="1"/>
</dbReference>
<accession>A0AAV1Z9U2</accession>
<dbReference type="PROSITE" id="PS50127">
    <property type="entry name" value="UBC_2"/>
    <property type="match status" value="1"/>
</dbReference>
<evidence type="ECO:0000256" key="4">
    <source>
        <dbReference type="RuleBase" id="RU362109"/>
    </source>
</evidence>
<dbReference type="SMART" id="SM00212">
    <property type="entry name" value="UBCc"/>
    <property type="match status" value="1"/>
</dbReference>
<dbReference type="Proteomes" id="UP001497382">
    <property type="component" value="Unassembled WGS sequence"/>
</dbReference>
<dbReference type="Gene3D" id="3.10.110.10">
    <property type="entry name" value="Ubiquitin Conjugating Enzyme"/>
    <property type="match status" value="1"/>
</dbReference>
<evidence type="ECO:0000256" key="2">
    <source>
        <dbReference type="ARBA" id="ARBA00022786"/>
    </source>
</evidence>
<keyword evidence="4" id="KW-0547">Nucleotide-binding</keyword>
<evidence type="ECO:0000313" key="7">
    <source>
        <dbReference type="Proteomes" id="UP001497382"/>
    </source>
</evidence>
<keyword evidence="1" id="KW-0808">Transferase</keyword>
<dbReference type="SUPFAM" id="SSF54495">
    <property type="entry name" value="UBC-like"/>
    <property type="match status" value="1"/>
</dbReference>
<dbReference type="Pfam" id="PF00179">
    <property type="entry name" value="UQ_con"/>
    <property type="match status" value="1"/>
</dbReference>
<dbReference type="GO" id="GO:0016740">
    <property type="term" value="F:transferase activity"/>
    <property type="evidence" value="ECO:0007669"/>
    <property type="project" value="UniProtKB-KW"/>
</dbReference>
<evidence type="ECO:0000313" key="6">
    <source>
        <dbReference type="EMBL" id="CAL1268488.1"/>
    </source>
</evidence>
<evidence type="ECO:0000259" key="5">
    <source>
        <dbReference type="PROSITE" id="PS50127"/>
    </source>
</evidence>
<evidence type="ECO:0000256" key="1">
    <source>
        <dbReference type="ARBA" id="ARBA00022679"/>
    </source>
</evidence>
<dbReference type="InterPro" id="IPR023313">
    <property type="entry name" value="UBQ-conjugating_AS"/>
</dbReference>
<dbReference type="AlphaFoldDB" id="A0AAV1Z9U2"/>
<comment type="similarity">
    <text evidence="4">Belongs to the ubiquitin-conjugating enzyme family.</text>
</comment>
<dbReference type="GO" id="GO:0005524">
    <property type="term" value="F:ATP binding"/>
    <property type="evidence" value="ECO:0007669"/>
    <property type="project" value="UniProtKB-UniRule"/>
</dbReference>
<dbReference type="FunFam" id="3.10.110.10:FF:000002">
    <property type="entry name" value="Ubiquitin-conjugating enzyme E2 D3"/>
    <property type="match status" value="1"/>
</dbReference>
<proteinExistence type="inferred from homology"/>
<feature type="domain" description="UBC core" evidence="5">
    <location>
        <begin position="1"/>
        <end position="147"/>
    </location>
</feature>
<keyword evidence="4" id="KW-0067">ATP-binding</keyword>
<dbReference type="EMBL" id="CAXIEN010000034">
    <property type="protein sequence ID" value="CAL1268488.1"/>
    <property type="molecule type" value="Genomic_DNA"/>
</dbReference>
<keyword evidence="2 4" id="KW-0833">Ubl conjugation pathway</keyword>
<organism evidence="6 7">
    <name type="scientific">Larinioides sclopetarius</name>
    <dbReference type="NCBI Taxonomy" id="280406"/>
    <lineage>
        <taxon>Eukaryota</taxon>
        <taxon>Metazoa</taxon>
        <taxon>Ecdysozoa</taxon>
        <taxon>Arthropoda</taxon>
        <taxon>Chelicerata</taxon>
        <taxon>Arachnida</taxon>
        <taxon>Araneae</taxon>
        <taxon>Araneomorphae</taxon>
        <taxon>Entelegynae</taxon>
        <taxon>Araneoidea</taxon>
        <taxon>Araneidae</taxon>
        <taxon>Larinioides</taxon>
    </lineage>
</organism>
<keyword evidence="7" id="KW-1185">Reference proteome</keyword>
<sequence length="147" mass="16725">MALKRLSVEMQEMIRNPPAQCSAGPLDDGLLRWRAIILGPKNSPYEGGAFLLDMNFPKQYPMKPPKVKFITKVYHPNIDFGGNICLDILHSNWSPALTVARLLLSICSLLCDPNPDSSLFADAGRFYRTDMEKYNEQARKWTKKYAM</sequence>
<evidence type="ECO:0000256" key="3">
    <source>
        <dbReference type="PROSITE-ProRule" id="PRU10133"/>
    </source>
</evidence>
<dbReference type="PROSITE" id="PS00183">
    <property type="entry name" value="UBC_1"/>
    <property type="match status" value="1"/>
</dbReference>
<comment type="caution">
    <text evidence="6">The sequence shown here is derived from an EMBL/GenBank/DDBJ whole genome shotgun (WGS) entry which is preliminary data.</text>
</comment>
<dbReference type="InterPro" id="IPR000608">
    <property type="entry name" value="UBC"/>
</dbReference>
<dbReference type="InterPro" id="IPR016135">
    <property type="entry name" value="UBQ-conjugating_enzyme/RWD"/>
</dbReference>
<name>A0AAV1Z9U2_9ARAC</name>
<feature type="active site" description="Glycyl thioester intermediate" evidence="3">
    <location>
        <position position="85"/>
    </location>
</feature>
<protein>
    <recommendedName>
        <fullName evidence="5">UBC core domain-containing protein</fullName>
    </recommendedName>
</protein>
<reference evidence="6 7" key="1">
    <citation type="submission" date="2024-04" db="EMBL/GenBank/DDBJ databases">
        <authorList>
            <person name="Rising A."/>
            <person name="Reimegard J."/>
            <person name="Sonavane S."/>
            <person name="Akerstrom W."/>
            <person name="Nylinder S."/>
            <person name="Hedman E."/>
            <person name="Kallberg Y."/>
        </authorList>
    </citation>
    <scope>NUCLEOTIDE SEQUENCE [LARGE SCALE GENOMIC DNA]</scope>
</reference>
<gene>
    <name evidence="6" type="ORF">LARSCL_LOCUS4193</name>
</gene>